<dbReference type="InterPro" id="IPR041465">
    <property type="entry name" value="SfsA_N"/>
</dbReference>
<dbReference type="Gene3D" id="3.40.1350.60">
    <property type="match status" value="1"/>
</dbReference>
<reference evidence="4 5" key="1">
    <citation type="submission" date="2016-03" db="EMBL/GenBank/DDBJ databases">
        <authorList>
            <person name="Ploux O."/>
        </authorList>
    </citation>
    <scope>NUCLEOTIDE SEQUENCE [LARGE SCALE GENOMIC DNA]</scope>
    <source>
        <strain evidence="4 5">BER2</strain>
    </source>
</reference>
<evidence type="ECO:0000313" key="5">
    <source>
        <dbReference type="Proteomes" id="UP000075391"/>
    </source>
</evidence>
<comment type="similarity">
    <text evidence="1">Belongs to the SfsA family.</text>
</comment>
<evidence type="ECO:0000259" key="3">
    <source>
        <dbReference type="Pfam" id="PF17746"/>
    </source>
</evidence>
<dbReference type="OrthoDB" id="5296903at2"/>
<dbReference type="RefSeq" id="WP_063243794.1">
    <property type="nucleotide sequence ID" value="NZ_LUKF01000014.1"/>
</dbReference>
<protein>
    <recommendedName>
        <fullName evidence="1">Sugar fermentation stimulation protein homolog</fullName>
    </recommendedName>
</protein>
<comment type="caution">
    <text evidence="4">The sequence shown here is derived from an EMBL/GenBank/DDBJ whole genome shotgun (WGS) entry which is preliminary data.</text>
</comment>
<dbReference type="NCBIfam" id="TIGR00230">
    <property type="entry name" value="sfsA"/>
    <property type="match status" value="1"/>
</dbReference>
<feature type="domain" description="Sugar fermentation stimulation protein C-terminal" evidence="2">
    <location>
        <begin position="84"/>
        <end position="229"/>
    </location>
</feature>
<dbReference type="InterPro" id="IPR040452">
    <property type="entry name" value="SfsA_C"/>
</dbReference>
<dbReference type="Pfam" id="PF03749">
    <property type="entry name" value="SfsA"/>
    <property type="match status" value="1"/>
</dbReference>
<name>A0A150WIL7_BDEBC</name>
<gene>
    <name evidence="1" type="primary">sfsA</name>
    <name evidence="4" type="ORF">AZI85_05305</name>
</gene>
<proteinExistence type="inferred from homology"/>
<evidence type="ECO:0000313" key="4">
    <source>
        <dbReference type="EMBL" id="KYG63448.1"/>
    </source>
</evidence>
<dbReference type="AlphaFoldDB" id="A0A150WIL7"/>
<dbReference type="Proteomes" id="UP000075391">
    <property type="component" value="Unassembled WGS sequence"/>
</dbReference>
<organism evidence="4 5">
    <name type="scientific">Bdellovibrio bacteriovorus</name>
    <dbReference type="NCBI Taxonomy" id="959"/>
    <lineage>
        <taxon>Bacteria</taxon>
        <taxon>Pseudomonadati</taxon>
        <taxon>Bdellovibrionota</taxon>
        <taxon>Bdellovibrionia</taxon>
        <taxon>Bdellovibrionales</taxon>
        <taxon>Pseudobdellovibrionaceae</taxon>
        <taxon>Bdellovibrio</taxon>
    </lineage>
</organism>
<dbReference type="EMBL" id="LUKF01000014">
    <property type="protein sequence ID" value="KYG63448.1"/>
    <property type="molecule type" value="Genomic_DNA"/>
</dbReference>
<dbReference type="GO" id="GO:0003677">
    <property type="term" value="F:DNA binding"/>
    <property type="evidence" value="ECO:0007669"/>
    <property type="project" value="InterPro"/>
</dbReference>
<evidence type="ECO:0000256" key="1">
    <source>
        <dbReference type="HAMAP-Rule" id="MF_00095"/>
    </source>
</evidence>
<dbReference type="InterPro" id="IPR005224">
    <property type="entry name" value="SfsA"/>
</dbReference>
<dbReference type="PANTHER" id="PTHR30545">
    <property type="entry name" value="SUGAR FERMENTATION STIMULATION PROTEIN A"/>
    <property type="match status" value="1"/>
</dbReference>
<accession>A0A150WIL7</accession>
<sequence>MKFSQKLHEGVFLKRYKRFFADVQFQGQEVVAHVPNTGSLKSVNNPGQLCLISETDNPERKLKFTLQAIQSPQGAWVGVNTATPNTIMKETLMDVVGKPGVMGTFAHWSQFDEVKPEYKISAETRLDFVLKKKNSDKMHFIEVKNVTLAEETTAKFPDAVSERAQKHLRELMQLVEQGHSAEIVFTVQRHDCDVFAPADDIDPDYGQLLREAHGKGVKVTPLVVKLSPEAVELSEQELPFRF</sequence>
<dbReference type="CDD" id="cd22359">
    <property type="entry name" value="SfsA-like_bacterial"/>
    <property type="match status" value="1"/>
</dbReference>
<dbReference type="PANTHER" id="PTHR30545:SF2">
    <property type="entry name" value="SUGAR FERMENTATION STIMULATION PROTEIN A"/>
    <property type="match status" value="1"/>
</dbReference>
<dbReference type="Pfam" id="PF17746">
    <property type="entry name" value="SfsA_N"/>
    <property type="match status" value="1"/>
</dbReference>
<dbReference type="HAMAP" id="MF_00095">
    <property type="entry name" value="SfsA"/>
    <property type="match status" value="1"/>
</dbReference>
<evidence type="ECO:0000259" key="2">
    <source>
        <dbReference type="Pfam" id="PF03749"/>
    </source>
</evidence>
<dbReference type="Gene3D" id="2.40.50.580">
    <property type="match status" value="1"/>
</dbReference>
<feature type="domain" description="SfsA N-terminal OB" evidence="3">
    <location>
        <begin position="13"/>
        <end position="79"/>
    </location>
</feature>